<proteinExistence type="predicted"/>
<gene>
    <name evidence="1" type="ORF">MAR_015914</name>
</gene>
<evidence type="ECO:0000313" key="2">
    <source>
        <dbReference type="Proteomes" id="UP001164746"/>
    </source>
</evidence>
<name>A0ABY7FID1_MYAAR</name>
<dbReference type="EMBL" id="CP111023">
    <property type="protein sequence ID" value="WAR21940.1"/>
    <property type="molecule type" value="Genomic_DNA"/>
</dbReference>
<accession>A0ABY7FID1</accession>
<protein>
    <submittedName>
        <fullName evidence="1">Uncharacterized protein</fullName>
    </submittedName>
</protein>
<dbReference type="Proteomes" id="UP001164746">
    <property type="component" value="Chromosome 12"/>
</dbReference>
<feature type="non-terminal residue" evidence="1">
    <location>
        <position position="89"/>
    </location>
</feature>
<keyword evidence="2" id="KW-1185">Reference proteome</keyword>
<organism evidence="1 2">
    <name type="scientific">Mya arenaria</name>
    <name type="common">Soft-shell clam</name>
    <dbReference type="NCBI Taxonomy" id="6604"/>
    <lineage>
        <taxon>Eukaryota</taxon>
        <taxon>Metazoa</taxon>
        <taxon>Spiralia</taxon>
        <taxon>Lophotrochozoa</taxon>
        <taxon>Mollusca</taxon>
        <taxon>Bivalvia</taxon>
        <taxon>Autobranchia</taxon>
        <taxon>Heteroconchia</taxon>
        <taxon>Euheterodonta</taxon>
        <taxon>Imparidentia</taxon>
        <taxon>Neoheterodontei</taxon>
        <taxon>Myida</taxon>
        <taxon>Myoidea</taxon>
        <taxon>Myidae</taxon>
        <taxon>Mya</taxon>
    </lineage>
</organism>
<sequence>MAMLQINWSFYLNNLLSEGSGAAHVVKPETEVIVLHEGALKQVCNVVHEYNSNDEKKGILERYVLLGLARSMKPFFDLTTFQPDVNHDE</sequence>
<evidence type="ECO:0000313" key="1">
    <source>
        <dbReference type="EMBL" id="WAR21940.1"/>
    </source>
</evidence>
<reference evidence="1" key="1">
    <citation type="submission" date="2022-11" db="EMBL/GenBank/DDBJ databases">
        <title>Centuries of genome instability and evolution in soft-shell clam transmissible cancer (bioRxiv).</title>
        <authorList>
            <person name="Hart S.F.M."/>
            <person name="Yonemitsu M.A."/>
            <person name="Giersch R.M."/>
            <person name="Beal B.F."/>
            <person name="Arriagada G."/>
            <person name="Davis B.W."/>
            <person name="Ostrander E.A."/>
            <person name="Goff S.P."/>
            <person name="Metzger M.J."/>
        </authorList>
    </citation>
    <scope>NUCLEOTIDE SEQUENCE</scope>
    <source>
        <strain evidence="1">MELC-2E11</strain>
        <tissue evidence="1">Siphon/mantle</tissue>
    </source>
</reference>